<gene>
    <name evidence="1" type="ORF">OBBRIDRAFT_742783</name>
</gene>
<protein>
    <submittedName>
        <fullName evidence="1">Uncharacterized protein</fullName>
    </submittedName>
</protein>
<accession>A0A8E2DEI8</accession>
<sequence>WFDAHILTYILQIFKYMTHFFSCDTPNLTRVISAMDYINKYLSTAATNMSIAAPIRVAVGFRKVLLNKYYDKTDHSELYCIAMGMFILQFLIPC</sequence>
<dbReference type="AlphaFoldDB" id="A0A8E2DEI8"/>
<feature type="non-terminal residue" evidence="1">
    <location>
        <position position="1"/>
    </location>
</feature>
<dbReference type="EMBL" id="KV722842">
    <property type="protein sequence ID" value="OCH83727.1"/>
    <property type="molecule type" value="Genomic_DNA"/>
</dbReference>
<name>A0A8E2DEI8_9APHY</name>
<dbReference type="OrthoDB" id="2792018at2759"/>
<keyword evidence="2" id="KW-1185">Reference proteome</keyword>
<organism evidence="1 2">
    <name type="scientific">Obba rivulosa</name>
    <dbReference type="NCBI Taxonomy" id="1052685"/>
    <lineage>
        <taxon>Eukaryota</taxon>
        <taxon>Fungi</taxon>
        <taxon>Dikarya</taxon>
        <taxon>Basidiomycota</taxon>
        <taxon>Agaricomycotina</taxon>
        <taxon>Agaricomycetes</taxon>
        <taxon>Polyporales</taxon>
        <taxon>Gelatoporiaceae</taxon>
        <taxon>Obba</taxon>
    </lineage>
</organism>
<proteinExistence type="predicted"/>
<evidence type="ECO:0000313" key="2">
    <source>
        <dbReference type="Proteomes" id="UP000250043"/>
    </source>
</evidence>
<reference evidence="1 2" key="1">
    <citation type="submission" date="2016-07" db="EMBL/GenBank/DDBJ databases">
        <title>Draft genome of the white-rot fungus Obba rivulosa 3A-2.</title>
        <authorList>
            <consortium name="DOE Joint Genome Institute"/>
            <person name="Miettinen O."/>
            <person name="Riley R."/>
            <person name="Acob R."/>
            <person name="Barry K."/>
            <person name="Cullen D."/>
            <person name="De Vries R."/>
            <person name="Hainaut M."/>
            <person name="Hatakka A."/>
            <person name="Henrissat B."/>
            <person name="Hilden K."/>
            <person name="Kuo R."/>
            <person name="Labutti K."/>
            <person name="Lipzen A."/>
            <person name="Makela M.R."/>
            <person name="Sandor L."/>
            <person name="Spatafora J.W."/>
            <person name="Grigoriev I.V."/>
            <person name="Hibbett D.S."/>
        </authorList>
    </citation>
    <scope>NUCLEOTIDE SEQUENCE [LARGE SCALE GENOMIC DNA]</scope>
    <source>
        <strain evidence="1 2">3A-2</strain>
    </source>
</reference>
<dbReference type="Proteomes" id="UP000250043">
    <property type="component" value="Unassembled WGS sequence"/>
</dbReference>
<evidence type="ECO:0000313" key="1">
    <source>
        <dbReference type="EMBL" id="OCH83727.1"/>
    </source>
</evidence>